<proteinExistence type="predicted"/>
<keyword evidence="3" id="KW-1185">Reference proteome</keyword>
<evidence type="ECO:0000313" key="2">
    <source>
        <dbReference type="EMBL" id="GBM15976.1"/>
    </source>
</evidence>
<dbReference type="Proteomes" id="UP000499080">
    <property type="component" value="Unassembled WGS sequence"/>
</dbReference>
<gene>
    <name evidence="2" type="ORF">AVEN_108575_1</name>
</gene>
<feature type="region of interest" description="Disordered" evidence="1">
    <location>
        <begin position="22"/>
        <end position="41"/>
    </location>
</feature>
<dbReference type="EMBL" id="BGPR01000367">
    <property type="protein sequence ID" value="GBM15976.1"/>
    <property type="molecule type" value="Genomic_DNA"/>
</dbReference>
<name>A0A4Y2DIX1_ARAVE</name>
<organism evidence="2 3">
    <name type="scientific">Araneus ventricosus</name>
    <name type="common">Orbweaver spider</name>
    <name type="synonym">Epeira ventricosa</name>
    <dbReference type="NCBI Taxonomy" id="182803"/>
    <lineage>
        <taxon>Eukaryota</taxon>
        <taxon>Metazoa</taxon>
        <taxon>Ecdysozoa</taxon>
        <taxon>Arthropoda</taxon>
        <taxon>Chelicerata</taxon>
        <taxon>Arachnida</taxon>
        <taxon>Araneae</taxon>
        <taxon>Araneomorphae</taxon>
        <taxon>Entelegynae</taxon>
        <taxon>Araneoidea</taxon>
        <taxon>Araneidae</taxon>
        <taxon>Araneus</taxon>
    </lineage>
</organism>
<accession>A0A4Y2DIX1</accession>
<dbReference type="AlphaFoldDB" id="A0A4Y2DIX1"/>
<sequence>MEFWSKGGAALMHTSQRDLARSCAVKSESPERQVSKSGTEVGVLGIRSPATAKPLPKEARPFIGEEVTTPLLAISSGEARTRLRIRQLLTHVVVSLSGVT</sequence>
<comment type="caution">
    <text evidence="2">The sequence shown here is derived from an EMBL/GenBank/DDBJ whole genome shotgun (WGS) entry which is preliminary data.</text>
</comment>
<reference evidence="2 3" key="1">
    <citation type="journal article" date="2019" name="Sci. Rep.">
        <title>Orb-weaving spider Araneus ventricosus genome elucidates the spidroin gene catalogue.</title>
        <authorList>
            <person name="Kono N."/>
            <person name="Nakamura H."/>
            <person name="Ohtoshi R."/>
            <person name="Moran D.A.P."/>
            <person name="Shinohara A."/>
            <person name="Yoshida Y."/>
            <person name="Fujiwara M."/>
            <person name="Mori M."/>
            <person name="Tomita M."/>
            <person name="Arakawa K."/>
        </authorList>
    </citation>
    <scope>NUCLEOTIDE SEQUENCE [LARGE SCALE GENOMIC DNA]</scope>
</reference>
<protein>
    <submittedName>
        <fullName evidence="2">Uncharacterized protein</fullName>
    </submittedName>
</protein>
<evidence type="ECO:0000313" key="3">
    <source>
        <dbReference type="Proteomes" id="UP000499080"/>
    </source>
</evidence>
<evidence type="ECO:0000256" key="1">
    <source>
        <dbReference type="SAM" id="MobiDB-lite"/>
    </source>
</evidence>